<keyword evidence="7" id="KW-0067">ATP-binding</keyword>
<dbReference type="GO" id="GO:0006434">
    <property type="term" value="P:seryl-tRNA aminoacylation"/>
    <property type="evidence" value="ECO:0007669"/>
    <property type="project" value="InterPro"/>
</dbReference>
<organism evidence="22 23">
    <name type="scientific">Clupea harengus</name>
    <name type="common">Atlantic herring</name>
    <dbReference type="NCBI Taxonomy" id="7950"/>
    <lineage>
        <taxon>Eukaryota</taxon>
        <taxon>Metazoa</taxon>
        <taxon>Chordata</taxon>
        <taxon>Craniata</taxon>
        <taxon>Vertebrata</taxon>
        <taxon>Euteleostomi</taxon>
        <taxon>Actinopterygii</taxon>
        <taxon>Neopterygii</taxon>
        <taxon>Teleostei</taxon>
        <taxon>Clupei</taxon>
        <taxon>Clupeiformes</taxon>
        <taxon>Clupeoidei</taxon>
        <taxon>Clupeidae</taxon>
        <taxon>Clupea</taxon>
    </lineage>
</organism>
<dbReference type="FunFam" id="3.30.930.10:FF:000047">
    <property type="entry name" value="serine--tRNA ligase, mitochondrial isoform X2"/>
    <property type="match status" value="1"/>
</dbReference>
<evidence type="ECO:0000256" key="4">
    <source>
        <dbReference type="ARBA" id="ARBA00012840"/>
    </source>
</evidence>
<comment type="subcellular location">
    <subcellularLocation>
        <location evidence="1">Mitochondrion matrix</location>
    </subcellularLocation>
</comment>
<dbReference type="NCBIfam" id="TIGR00414">
    <property type="entry name" value="serS"/>
    <property type="match status" value="1"/>
</dbReference>
<dbReference type="InterPro" id="IPR042103">
    <property type="entry name" value="SerRS_1_N_sf"/>
</dbReference>
<keyword evidence="12" id="KW-0030">Aminoacyl-tRNA synthetase</keyword>
<dbReference type="InterPro" id="IPR010978">
    <property type="entry name" value="tRNA-bd_arm"/>
</dbReference>
<dbReference type="InterPro" id="IPR006195">
    <property type="entry name" value="aa-tRNA-synth_II"/>
</dbReference>
<dbReference type="FunFam" id="1.10.287.40:FF:000005">
    <property type="entry name" value="Seryl-tRNA synthetase 2, mitochondrial"/>
    <property type="match status" value="1"/>
</dbReference>
<dbReference type="AlphaFoldDB" id="A0A6P8FRL3"/>
<evidence type="ECO:0000256" key="6">
    <source>
        <dbReference type="ARBA" id="ARBA00022741"/>
    </source>
</evidence>
<dbReference type="RefSeq" id="XP_031429099.1">
    <property type="nucleotide sequence ID" value="XM_031573239.2"/>
</dbReference>
<dbReference type="CDD" id="cd00770">
    <property type="entry name" value="SerRS_core"/>
    <property type="match status" value="1"/>
</dbReference>
<dbReference type="EC" id="6.1.1.11" evidence="4"/>
<dbReference type="SUPFAM" id="SSF55681">
    <property type="entry name" value="Class II aaRS and biotin synthetases"/>
    <property type="match status" value="1"/>
</dbReference>
<feature type="domain" description="Aminoacyl-transfer RNA synthetases class-II family profile" evidence="21">
    <location>
        <begin position="232"/>
        <end position="512"/>
    </location>
</feature>
<evidence type="ECO:0000256" key="8">
    <source>
        <dbReference type="ARBA" id="ARBA00022917"/>
    </source>
</evidence>
<evidence type="ECO:0000256" key="14">
    <source>
        <dbReference type="ARBA" id="ARBA00033352"/>
    </source>
</evidence>
<dbReference type="OrthoDB" id="10264585at2759"/>
<evidence type="ECO:0000256" key="9">
    <source>
        <dbReference type="ARBA" id="ARBA00022946"/>
    </source>
</evidence>
<dbReference type="GO" id="GO:0004828">
    <property type="term" value="F:serine-tRNA ligase activity"/>
    <property type="evidence" value="ECO:0007669"/>
    <property type="project" value="UniProtKB-EC"/>
</dbReference>
<comment type="catalytic activity">
    <reaction evidence="16">
        <text>tRNA(Ser) + L-serine + ATP = L-seryl-tRNA(Ser) + AMP + diphosphate + H(+)</text>
        <dbReference type="Rhea" id="RHEA:12292"/>
        <dbReference type="Rhea" id="RHEA-COMP:9669"/>
        <dbReference type="Rhea" id="RHEA-COMP:9703"/>
        <dbReference type="ChEBI" id="CHEBI:15378"/>
        <dbReference type="ChEBI" id="CHEBI:30616"/>
        <dbReference type="ChEBI" id="CHEBI:33019"/>
        <dbReference type="ChEBI" id="CHEBI:33384"/>
        <dbReference type="ChEBI" id="CHEBI:78442"/>
        <dbReference type="ChEBI" id="CHEBI:78533"/>
        <dbReference type="ChEBI" id="CHEBI:456215"/>
        <dbReference type="EC" id="6.1.1.11"/>
    </reaction>
</comment>
<keyword evidence="11" id="KW-0496">Mitochondrion</keyword>
<dbReference type="GO" id="GO:0005524">
    <property type="term" value="F:ATP binding"/>
    <property type="evidence" value="ECO:0007669"/>
    <property type="project" value="UniProtKB-KW"/>
</dbReference>
<keyword evidence="9" id="KW-0809">Transit peptide</keyword>
<evidence type="ECO:0000256" key="11">
    <source>
        <dbReference type="ARBA" id="ARBA00023128"/>
    </source>
</evidence>
<evidence type="ECO:0000256" key="13">
    <source>
        <dbReference type="ARBA" id="ARBA00031113"/>
    </source>
</evidence>
<keyword evidence="5 23" id="KW-0436">Ligase</keyword>
<keyword evidence="22" id="KW-1185">Reference proteome</keyword>
<dbReference type="InterPro" id="IPR033729">
    <property type="entry name" value="SerRS_core"/>
</dbReference>
<dbReference type="KEGG" id="char:105900717"/>
<evidence type="ECO:0000256" key="15">
    <source>
        <dbReference type="ARBA" id="ARBA00047929"/>
    </source>
</evidence>
<dbReference type="SUPFAM" id="SSF46589">
    <property type="entry name" value="tRNA-binding arm"/>
    <property type="match status" value="1"/>
</dbReference>
<evidence type="ECO:0000256" key="7">
    <source>
        <dbReference type="ARBA" id="ARBA00022840"/>
    </source>
</evidence>
<dbReference type="InterPro" id="IPR002314">
    <property type="entry name" value="aa-tRNA-synt_IIb"/>
</dbReference>
<comment type="function">
    <text evidence="17">Catalyzes the attachment of serine to tRNA(Ser). Is also probably able to aminoacylate tRNA(Sec) with serine, to form the misacylated tRNA L-seryl-tRNA(Sec), which will be further converted into selenocysteinyl-tRNA(Sec).</text>
</comment>
<sequence length="551" mass="62424">MNVSTFILKKLQVADIVICVTVTGYTLLNMATSISMTSLVAIGVTSALKSSARCCVNPYGWTRVIYRCASQNLRSSLYEHVREGYSHKPVLDMTRVCDDTDEVISELDKRKGDLRKEDVRDIVAVWRRLQEVHEGIASLEEQKRRISAAIKILVEQHDRTTLSDLEEYKRAREEGRLVRAKLSQLVLQETELEEAHYRQALKLPNRTHPDVPVGDESQARIVELVGQKPEFDFKVRGHLEIGEALGILRQRRLAHVSGHRSYYLRGAGARLQTALQNFVLDRLQRRGFIPMAVPDILKGAVFEGCGMQPYAHRSQVYSLDQSRFPDLNLAGTGEVGIAGYFMDHAVHSKDLPVRTVCSSTCYRAETDTGRETWGLYRVHHFNKVEMFGVTADESGEESAQMLQEFVTLQKEIFSSLELHFRVLEMPTQELGAPAYRKYDIEAWMPGRGSFGEISSASNCTDYQSRRLNILYERDDGTLHYAHTVNATACAIPRIIIAILETHQNKDGSVRIPQALQPYIALEVIHKPEYLPLKYIGPNQPNHQLRSTTTVK</sequence>
<dbReference type="GeneID" id="105900717"/>
<dbReference type="InterPro" id="IPR002317">
    <property type="entry name" value="Ser-tRNA-ligase_type_1"/>
</dbReference>
<evidence type="ECO:0000313" key="22">
    <source>
        <dbReference type="Proteomes" id="UP000515152"/>
    </source>
</evidence>
<evidence type="ECO:0000256" key="1">
    <source>
        <dbReference type="ARBA" id="ARBA00004305"/>
    </source>
</evidence>
<evidence type="ECO:0000259" key="21">
    <source>
        <dbReference type="PROSITE" id="PS50862"/>
    </source>
</evidence>
<gene>
    <name evidence="23" type="primary">sars2</name>
</gene>
<dbReference type="CTD" id="54938"/>
<keyword evidence="10" id="KW-0007">Acetylation</keyword>
<evidence type="ECO:0000256" key="20">
    <source>
        <dbReference type="ARBA" id="ARBA00078988"/>
    </source>
</evidence>
<dbReference type="PANTHER" id="PTHR11778">
    <property type="entry name" value="SERYL-TRNA SYNTHETASE"/>
    <property type="match status" value="1"/>
</dbReference>
<dbReference type="GO" id="GO:0005759">
    <property type="term" value="C:mitochondrial matrix"/>
    <property type="evidence" value="ECO:0007669"/>
    <property type="project" value="UniProtKB-SubCell"/>
</dbReference>
<dbReference type="PRINTS" id="PR00981">
    <property type="entry name" value="TRNASYNTHSER"/>
</dbReference>
<evidence type="ECO:0000256" key="16">
    <source>
        <dbReference type="ARBA" id="ARBA00048823"/>
    </source>
</evidence>
<keyword evidence="6" id="KW-0547">Nucleotide-binding</keyword>
<evidence type="ECO:0000313" key="23">
    <source>
        <dbReference type="RefSeq" id="XP_031429099.1"/>
    </source>
</evidence>
<evidence type="ECO:0000256" key="12">
    <source>
        <dbReference type="ARBA" id="ARBA00023146"/>
    </source>
</evidence>
<evidence type="ECO:0000256" key="5">
    <source>
        <dbReference type="ARBA" id="ARBA00022598"/>
    </source>
</evidence>
<accession>A0A6P8FRL3</accession>
<comment type="pathway">
    <text evidence="2">Aminoacyl-tRNA biosynthesis; selenocysteinyl-tRNA(Sec) biosynthesis; L-seryl-tRNA(Sec) from L-serine and tRNA(Sec): step 1/1.</text>
</comment>
<evidence type="ECO:0000256" key="2">
    <source>
        <dbReference type="ARBA" id="ARBA00005045"/>
    </source>
</evidence>
<evidence type="ECO:0000256" key="10">
    <source>
        <dbReference type="ARBA" id="ARBA00022990"/>
    </source>
</evidence>
<dbReference type="InterPro" id="IPR045864">
    <property type="entry name" value="aa-tRNA-synth_II/BPL/LPL"/>
</dbReference>
<keyword evidence="8" id="KW-0648">Protein biosynthesis</keyword>
<dbReference type="Gene3D" id="3.30.930.10">
    <property type="entry name" value="Bira Bifunctional Protein, Domain 2"/>
    <property type="match status" value="1"/>
</dbReference>
<dbReference type="Pfam" id="PF00587">
    <property type="entry name" value="tRNA-synt_2b"/>
    <property type="match status" value="1"/>
</dbReference>
<comment type="similarity">
    <text evidence="3">Belongs to the class-II aminoacyl-tRNA synthetase family. Type-1 seryl-tRNA synthetase subfamily.</text>
</comment>
<comment type="catalytic activity">
    <reaction evidence="15">
        <text>tRNA(Sec) + L-serine + ATP = L-seryl-tRNA(Sec) + AMP + diphosphate + H(+)</text>
        <dbReference type="Rhea" id="RHEA:42580"/>
        <dbReference type="Rhea" id="RHEA-COMP:9742"/>
        <dbReference type="Rhea" id="RHEA-COMP:10128"/>
        <dbReference type="ChEBI" id="CHEBI:15378"/>
        <dbReference type="ChEBI" id="CHEBI:30616"/>
        <dbReference type="ChEBI" id="CHEBI:33019"/>
        <dbReference type="ChEBI" id="CHEBI:33384"/>
        <dbReference type="ChEBI" id="CHEBI:78442"/>
        <dbReference type="ChEBI" id="CHEBI:78533"/>
        <dbReference type="ChEBI" id="CHEBI:456215"/>
        <dbReference type="EC" id="6.1.1.11"/>
    </reaction>
</comment>
<evidence type="ECO:0000256" key="19">
    <source>
        <dbReference type="ARBA" id="ARBA00073230"/>
    </source>
</evidence>
<dbReference type="Proteomes" id="UP000515152">
    <property type="component" value="Chromosome 9"/>
</dbReference>
<reference evidence="23" key="1">
    <citation type="submission" date="2025-08" db="UniProtKB">
        <authorList>
            <consortium name="RefSeq"/>
        </authorList>
    </citation>
    <scope>IDENTIFICATION</scope>
</reference>
<proteinExistence type="inferred from homology"/>
<dbReference type="PROSITE" id="PS50862">
    <property type="entry name" value="AA_TRNA_LIGASE_II"/>
    <property type="match status" value="1"/>
</dbReference>
<evidence type="ECO:0000256" key="18">
    <source>
        <dbReference type="ARBA" id="ARBA00063855"/>
    </source>
</evidence>
<name>A0A6P8FRL3_CLUHA</name>
<evidence type="ECO:0000256" key="3">
    <source>
        <dbReference type="ARBA" id="ARBA00010728"/>
    </source>
</evidence>
<evidence type="ECO:0000256" key="17">
    <source>
        <dbReference type="ARBA" id="ARBA00056247"/>
    </source>
</evidence>
<protein>
    <recommendedName>
        <fullName evidence="19">Serine--tRNA ligase, mitochondrial</fullName>
        <ecNumber evidence="4">6.1.1.11</ecNumber>
    </recommendedName>
    <alternativeName>
        <fullName evidence="20">SerRSmt</fullName>
    </alternativeName>
    <alternativeName>
        <fullName evidence="13">Seryl-tRNA synthetase</fullName>
    </alternativeName>
    <alternativeName>
        <fullName evidence="14">Seryl-tRNA(Ser/Sec) synthetase</fullName>
    </alternativeName>
</protein>
<dbReference type="Gene3D" id="1.10.287.40">
    <property type="entry name" value="Serine-tRNA synthetase, tRNA binding domain"/>
    <property type="match status" value="1"/>
</dbReference>
<comment type="subunit">
    <text evidence="18">Homodimer. The tRNA molecule probably binds across the dimer.</text>
</comment>